<dbReference type="PANTHER" id="PTHR35545:SF26">
    <property type="entry name" value="F-BOX DOMAIN-CONTAINING PROTEIN"/>
    <property type="match status" value="1"/>
</dbReference>
<dbReference type="Gene3D" id="3.80.10.10">
    <property type="entry name" value="Ribonuclease Inhibitor"/>
    <property type="match status" value="1"/>
</dbReference>
<dbReference type="InterPro" id="IPR032675">
    <property type="entry name" value="LRR_dom_sf"/>
</dbReference>
<gene>
    <name evidence="2" type="ORF">PVAP13_9NG796400</name>
</gene>
<dbReference type="InterPro" id="IPR036047">
    <property type="entry name" value="F-box-like_dom_sf"/>
</dbReference>
<keyword evidence="3" id="KW-1185">Reference proteome</keyword>
<name>A0A8T0N7J0_PANVG</name>
<reference evidence="2" key="1">
    <citation type="submission" date="2020-05" db="EMBL/GenBank/DDBJ databases">
        <title>WGS assembly of Panicum virgatum.</title>
        <authorList>
            <person name="Lovell J.T."/>
            <person name="Jenkins J."/>
            <person name="Shu S."/>
            <person name="Juenger T.E."/>
            <person name="Schmutz J."/>
        </authorList>
    </citation>
    <scope>NUCLEOTIDE SEQUENCE</scope>
    <source>
        <strain evidence="2">AP13</strain>
    </source>
</reference>
<accession>A0A8T0N7J0</accession>
<dbReference type="SUPFAM" id="SSF52047">
    <property type="entry name" value="RNI-like"/>
    <property type="match status" value="1"/>
</dbReference>
<dbReference type="AlphaFoldDB" id="A0A8T0N7J0"/>
<evidence type="ECO:0000313" key="2">
    <source>
        <dbReference type="EMBL" id="KAG2543004.1"/>
    </source>
</evidence>
<sequence length="530" mass="59671">MADATLSAYDHWVARREAHIRLCAAGGEDRLSALPDDVLHLIIRRLDTRAALATAALSKRWARIPRELPVLEFRVSDVLPERYHAHIRRRLDALDRGKRASLVRKLDEFIGRYERQAMRSLASSVSSFLDADTSRRAQTVILELFPTHNSGPFSRLIGKAISDWGIQDLEILVVKPTPCNSIVPYRFPHQFLEESKSFGSLKRLRLINYVPLAARDGSSRLRAPPAFSSLAVLVLEGLPKSSRLYQRVIRACPMLEVLHLKSCLFRGKVSIDAPNSRITELVIDACRFNVVTLGSLPKLQRLAWSGAPVEFMIGSLPRLSHLNLSFYDDPNVGPGPGYAAFFGPRNECSRLNFSSRFSNLETFVVRFTGPEMWIVPDLRMPLGSLRRLVLVDMPRSWDMAWTCRLLEAAPHLDTLNVHVADHNSWETMFGPAIPEPPSCFKHHVLREVVILGFQGTGAQVHFVRFLTNACKALKNVALLKHGHIQNEGLWKWEVVASTVEYRWSDKERDVLLSEINGGSTASSTAQIVLR</sequence>
<dbReference type="SUPFAM" id="SSF81383">
    <property type="entry name" value="F-box domain"/>
    <property type="match status" value="1"/>
</dbReference>
<dbReference type="EMBL" id="CM029054">
    <property type="protein sequence ID" value="KAG2543004.1"/>
    <property type="molecule type" value="Genomic_DNA"/>
</dbReference>
<evidence type="ECO:0000259" key="1">
    <source>
        <dbReference type="PROSITE" id="PS50181"/>
    </source>
</evidence>
<proteinExistence type="predicted"/>
<protein>
    <recommendedName>
        <fullName evidence="1">F-box domain-containing protein</fullName>
    </recommendedName>
</protein>
<dbReference type="InterPro" id="IPR055411">
    <property type="entry name" value="LRR_FXL15/At3g58940/PEG3-like"/>
</dbReference>
<dbReference type="Pfam" id="PF00646">
    <property type="entry name" value="F-box"/>
    <property type="match status" value="1"/>
</dbReference>
<dbReference type="PANTHER" id="PTHR35545">
    <property type="entry name" value="F-BOX DOMAIN-CONTAINING PROTEIN"/>
    <property type="match status" value="1"/>
</dbReference>
<dbReference type="Proteomes" id="UP000823388">
    <property type="component" value="Chromosome 9N"/>
</dbReference>
<feature type="domain" description="F-box" evidence="1">
    <location>
        <begin position="28"/>
        <end position="76"/>
    </location>
</feature>
<comment type="caution">
    <text evidence="2">The sequence shown here is derived from an EMBL/GenBank/DDBJ whole genome shotgun (WGS) entry which is preliminary data.</text>
</comment>
<evidence type="ECO:0000313" key="3">
    <source>
        <dbReference type="Proteomes" id="UP000823388"/>
    </source>
</evidence>
<dbReference type="InterPro" id="IPR001810">
    <property type="entry name" value="F-box_dom"/>
</dbReference>
<dbReference type="Pfam" id="PF24758">
    <property type="entry name" value="LRR_At5g56370"/>
    <property type="match status" value="1"/>
</dbReference>
<dbReference type="PROSITE" id="PS50181">
    <property type="entry name" value="FBOX"/>
    <property type="match status" value="1"/>
</dbReference>
<organism evidence="2 3">
    <name type="scientific">Panicum virgatum</name>
    <name type="common">Blackwell switchgrass</name>
    <dbReference type="NCBI Taxonomy" id="38727"/>
    <lineage>
        <taxon>Eukaryota</taxon>
        <taxon>Viridiplantae</taxon>
        <taxon>Streptophyta</taxon>
        <taxon>Embryophyta</taxon>
        <taxon>Tracheophyta</taxon>
        <taxon>Spermatophyta</taxon>
        <taxon>Magnoliopsida</taxon>
        <taxon>Liliopsida</taxon>
        <taxon>Poales</taxon>
        <taxon>Poaceae</taxon>
        <taxon>PACMAD clade</taxon>
        <taxon>Panicoideae</taxon>
        <taxon>Panicodae</taxon>
        <taxon>Paniceae</taxon>
        <taxon>Panicinae</taxon>
        <taxon>Panicum</taxon>
        <taxon>Panicum sect. Hiantes</taxon>
    </lineage>
</organism>